<protein>
    <submittedName>
        <fullName evidence="2">Uncharacterized protein</fullName>
    </submittedName>
</protein>
<sequence>MLRSRDPSGGLFDHTFPNSSAIPNKTSVGSSTIAGDGSFGSNKGLGSKEIHLTHHEVSNDCLLLSCSNTPKATTYTEIQQSRLNPTNVAAATTVCTAEASASQPDTAVLQRRQFHLPPVTASGHLNWSLLPQGGRLVGNIPPLAANALLPETQQEWLESAMFRVSPGLKVKDISLLRRMLTSVPNG</sequence>
<proteinExistence type="predicted"/>
<evidence type="ECO:0000256" key="1">
    <source>
        <dbReference type="SAM" id="MobiDB-lite"/>
    </source>
</evidence>
<accession>A0A448WNI1</accession>
<dbReference type="AlphaFoldDB" id="A0A448WNI1"/>
<organism evidence="2 3">
    <name type="scientific">Protopolystoma xenopodis</name>
    <dbReference type="NCBI Taxonomy" id="117903"/>
    <lineage>
        <taxon>Eukaryota</taxon>
        <taxon>Metazoa</taxon>
        <taxon>Spiralia</taxon>
        <taxon>Lophotrochozoa</taxon>
        <taxon>Platyhelminthes</taxon>
        <taxon>Monogenea</taxon>
        <taxon>Polyopisthocotylea</taxon>
        <taxon>Polystomatidea</taxon>
        <taxon>Polystomatidae</taxon>
        <taxon>Protopolystoma</taxon>
    </lineage>
</organism>
<reference evidence="2" key="1">
    <citation type="submission" date="2018-11" db="EMBL/GenBank/DDBJ databases">
        <authorList>
            <consortium name="Pathogen Informatics"/>
        </authorList>
    </citation>
    <scope>NUCLEOTIDE SEQUENCE</scope>
</reference>
<gene>
    <name evidence="2" type="ORF">PXEA_LOCUS9390</name>
</gene>
<evidence type="ECO:0000313" key="3">
    <source>
        <dbReference type="Proteomes" id="UP000784294"/>
    </source>
</evidence>
<dbReference type="Proteomes" id="UP000784294">
    <property type="component" value="Unassembled WGS sequence"/>
</dbReference>
<keyword evidence="3" id="KW-1185">Reference proteome</keyword>
<feature type="region of interest" description="Disordered" evidence="1">
    <location>
        <begin position="1"/>
        <end position="36"/>
    </location>
</feature>
<feature type="compositionally biased region" description="Polar residues" evidence="1">
    <location>
        <begin position="16"/>
        <end position="33"/>
    </location>
</feature>
<name>A0A448WNI1_9PLAT</name>
<evidence type="ECO:0000313" key="2">
    <source>
        <dbReference type="EMBL" id="VEL15950.1"/>
    </source>
</evidence>
<dbReference type="EMBL" id="CAAALY010026541">
    <property type="protein sequence ID" value="VEL15950.1"/>
    <property type="molecule type" value="Genomic_DNA"/>
</dbReference>
<comment type="caution">
    <text evidence="2">The sequence shown here is derived from an EMBL/GenBank/DDBJ whole genome shotgun (WGS) entry which is preliminary data.</text>
</comment>